<dbReference type="RefSeq" id="WP_076044114.1">
    <property type="nucleotide sequence ID" value="NZ_MQUR01000026.1"/>
</dbReference>
<evidence type="ECO:0000313" key="3">
    <source>
        <dbReference type="Proteomes" id="UP000187151"/>
    </source>
</evidence>
<feature type="chain" id="PRO_5047505535" evidence="1">
    <location>
        <begin position="32"/>
        <end position="177"/>
    </location>
</feature>
<dbReference type="EMBL" id="MQUR01000026">
    <property type="protein sequence ID" value="OLZ67309.1"/>
    <property type="molecule type" value="Genomic_DNA"/>
</dbReference>
<evidence type="ECO:0000313" key="2">
    <source>
        <dbReference type="EMBL" id="OLZ67309.1"/>
    </source>
</evidence>
<dbReference type="Proteomes" id="UP000187151">
    <property type="component" value="Unassembled WGS sequence"/>
</dbReference>
<proteinExistence type="predicted"/>
<reference evidence="2 3" key="1">
    <citation type="submission" date="2016-01" db="EMBL/GenBank/DDBJ databases">
        <title>Streptomyces amritsarensis strain MTCC 11845 genome sequencing and assembly.</title>
        <authorList>
            <person name="Sharma D."/>
            <person name="Nair G.R."/>
            <person name="Kaur G."/>
            <person name="Manhas R.K."/>
            <person name="Mayilraj S."/>
        </authorList>
    </citation>
    <scope>NUCLEOTIDE SEQUENCE [LARGE SCALE GENOMIC DNA]</scope>
    <source>
        <strain evidence="2 3">MTCC 11845</strain>
    </source>
</reference>
<feature type="signal peptide" evidence="1">
    <location>
        <begin position="1"/>
        <end position="31"/>
    </location>
</feature>
<keyword evidence="3" id="KW-1185">Reference proteome</keyword>
<comment type="caution">
    <text evidence="2">The sequence shown here is derived from an EMBL/GenBank/DDBJ whole genome shotgun (WGS) entry which is preliminary data.</text>
</comment>
<keyword evidence="1" id="KW-0732">Signal</keyword>
<sequence length="177" mass="18815">MVMGVLRMGPWATAATAVGAAALLVAGPAWAEPQSAPQPAAAAAAPSDSDLQTVRIDPEPMVLGGRTELHAFVANAGPEETNSPMFITVTLPREVTVEGPFYPDTCEPSPDAHQVHCEFPAGLKENRSATALVPLRIDRYAELGTYKGSFTVQSADDRIGDNNRVEFEIPVVDYVPE</sequence>
<organism evidence="2 3">
    <name type="scientific">Streptomyces amritsarensis</name>
    <dbReference type="NCBI Taxonomy" id="681158"/>
    <lineage>
        <taxon>Bacteria</taxon>
        <taxon>Bacillati</taxon>
        <taxon>Actinomycetota</taxon>
        <taxon>Actinomycetes</taxon>
        <taxon>Kitasatosporales</taxon>
        <taxon>Streptomycetaceae</taxon>
        <taxon>Streptomyces</taxon>
    </lineage>
</organism>
<protein>
    <submittedName>
        <fullName evidence="2">Uncharacterized protein</fullName>
    </submittedName>
</protein>
<gene>
    <name evidence="2" type="ORF">AVW11_13910</name>
</gene>
<evidence type="ECO:0000256" key="1">
    <source>
        <dbReference type="SAM" id="SignalP"/>
    </source>
</evidence>
<name>A0ABX3G631_9ACTN</name>
<accession>A0ABX3G631</accession>